<dbReference type="EMBL" id="MK072243">
    <property type="protein sequence ID" value="AYV80454.1"/>
    <property type="molecule type" value="Genomic_DNA"/>
</dbReference>
<sequence length="472" mass="54769">MDKLEDLSYEEYEVNDGGYIEGKYKTWYCHIIKKYDMYQNYVGYEKIRGTVKVKCFYKNGVLHGKYEEFGRDGRVRVKCEYVDGEIVGKFYSVENNLLEYYESGEGVHKEFHSNGRVSVVFDCDEKKTTPNGSYKEYFSDGTLKKSCGYSKDGVMMGPFEEFYDSGKVRRCCCYQEGVLHGAYFEHSWTGLKMIACGYSKGLLHGKYEEWYDEPHTFGDTRKVVMNFINGCPFGEYKRWNYRGGIEFEWEYEGGDSFRRKNCRGYNEDGKVVVEWSDLVDGYSIIPNKKYISQITSERWFWEYFDNHRNEDSSYADEPECELFHRVIGDAYKKMKNKIDSGISFVDVLCDRFKKSVLLDENIIEVWAPCLVKKFIFPDIAAYMLISIEKDAVKTLLGFNSKGLIVSGIACGVVKKIVDDEGKSYSTASIKIVKDYVLPHRIECCVGDIISHKRGGIPVFKNKEMCYSWLIVP</sequence>
<organism evidence="1">
    <name type="scientific">Harvfovirus sp</name>
    <dbReference type="NCBI Taxonomy" id="2487768"/>
    <lineage>
        <taxon>Viruses</taxon>
        <taxon>Varidnaviria</taxon>
        <taxon>Bamfordvirae</taxon>
        <taxon>Nucleocytoviricota</taxon>
        <taxon>Megaviricetes</taxon>
        <taxon>Imitervirales</taxon>
        <taxon>Mimiviridae</taxon>
        <taxon>Klosneuvirinae</taxon>
    </lineage>
</organism>
<accession>A0A3G5A1S3</accession>
<evidence type="ECO:0008006" key="2">
    <source>
        <dbReference type="Google" id="ProtNLM"/>
    </source>
</evidence>
<reference evidence="1" key="1">
    <citation type="submission" date="2018-10" db="EMBL/GenBank/DDBJ databases">
        <title>Hidden diversity of soil giant viruses.</title>
        <authorList>
            <person name="Schulz F."/>
            <person name="Alteio L."/>
            <person name="Goudeau D."/>
            <person name="Ryan E.M."/>
            <person name="Malmstrom R.R."/>
            <person name="Blanchard J."/>
            <person name="Woyke T."/>
        </authorList>
    </citation>
    <scope>NUCLEOTIDE SEQUENCE</scope>
    <source>
        <strain evidence="1">HAV1</strain>
    </source>
</reference>
<dbReference type="SUPFAM" id="SSF82185">
    <property type="entry name" value="Histone H3 K4-specific methyltransferase SET7/9 N-terminal domain"/>
    <property type="match status" value="1"/>
</dbReference>
<dbReference type="Gene3D" id="3.90.930.1">
    <property type="match status" value="1"/>
</dbReference>
<proteinExistence type="predicted"/>
<evidence type="ECO:0000313" key="1">
    <source>
        <dbReference type="EMBL" id="AYV80454.1"/>
    </source>
</evidence>
<gene>
    <name evidence="1" type="ORF">Harvfovirus1_79</name>
</gene>
<name>A0A3G5A1S3_9VIRU</name>
<protein>
    <recommendedName>
        <fullName evidence="2">MORN repeat-containing protein</fullName>
    </recommendedName>
</protein>